<dbReference type="EC" id="3.6.3.34" evidence="11"/>
<comment type="subcellular location">
    <subcellularLocation>
        <location evidence="1">Cell membrane</location>
        <topology evidence="1">Peripheral membrane protein</topology>
    </subcellularLocation>
</comment>
<gene>
    <name evidence="11" type="primary">fhuC</name>
    <name evidence="11" type="ORF">NCTC10723_01106</name>
</gene>
<evidence type="ECO:0000313" key="11">
    <source>
        <dbReference type="EMBL" id="STO31652.1"/>
    </source>
</evidence>
<evidence type="ECO:0000256" key="9">
    <source>
        <dbReference type="ARBA" id="ARBA00023136"/>
    </source>
</evidence>
<evidence type="ECO:0000256" key="6">
    <source>
        <dbReference type="ARBA" id="ARBA00022840"/>
    </source>
</evidence>
<evidence type="ECO:0000259" key="10">
    <source>
        <dbReference type="PROSITE" id="PS50893"/>
    </source>
</evidence>
<dbReference type="InterPro" id="IPR003439">
    <property type="entry name" value="ABC_transporter-like_ATP-bd"/>
</dbReference>
<dbReference type="Gene3D" id="3.40.50.300">
    <property type="entry name" value="P-loop containing nucleotide triphosphate hydrolases"/>
    <property type="match status" value="1"/>
</dbReference>
<proteinExistence type="predicted"/>
<keyword evidence="7" id="KW-0408">Iron</keyword>
<evidence type="ECO:0000313" key="12">
    <source>
        <dbReference type="Proteomes" id="UP000255328"/>
    </source>
</evidence>
<dbReference type="GO" id="GO:0005524">
    <property type="term" value="F:ATP binding"/>
    <property type="evidence" value="ECO:0007669"/>
    <property type="project" value="UniProtKB-KW"/>
</dbReference>
<name>A0A377GY12_9FUSO</name>
<dbReference type="GO" id="GO:0016887">
    <property type="term" value="F:ATP hydrolysis activity"/>
    <property type="evidence" value="ECO:0007669"/>
    <property type="project" value="InterPro"/>
</dbReference>
<dbReference type="OrthoDB" id="9799337at2"/>
<feature type="domain" description="ABC transporter" evidence="10">
    <location>
        <begin position="2"/>
        <end position="236"/>
    </location>
</feature>
<evidence type="ECO:0000256" key="4">
    <source>
        <dbReference type="ARBA" id="ARBA00022496"/>
    </source>
</evidence>
<keyword evidence="12" id="KW-1185">Reference proteome</keyword>
<protein>
    <submittedName>
        <fullName evidence="11">Iron(3+)-hydroxamate import ATP-binding protein FhuC</fullName>
        <ecNumber evidence="11">3.6.3.34</ecNumber>
    </submittedName>
</protein>
<dbReference type="PANTHER" id="PTHR42771">
    <property type="entry name" value="IRON(3+)-HYDROXAMATE IMPORT ATP-BINDING PROTEIN FHUC"/>
    <property type="match status" value="1"/>
</dbReference>
<keyword evidence="5" id="KW-0547">Nucleotide-binding</keyword>
<keyword evidence="4" id="KW-0410">Iron transport</keyword>
<dbReference type="GO" id="GO:0006826">
    <property type="term" value="P:iron ion transport"/>
    <property type="evidence" value="ECO:0007669"/>
    <property type="project" value="UniProtKB-KW"/>
</dbReference>
<dbReference type="InterPro" id="IPR051535">
    <property type="entry name" value="Siderophore_ABC-ATPase"/>
</dbReference>
<keyword evidence="6 11" id="KW-0067">ATP-binding</keyword>
<keyword evidence="11" id="KW-0378">Hydrolase</keyword>
<organism evidence="11 12">
    <name type="scientific">Fusobacterium necrogenes</name>
    <dbReference type="NCBI Taxonomy" id="858"/>
    <lineage>
        <taxon>Bacteria</taxon>
        <taxon>Fusobacteriati</taxon>
        <taxon>Fusobacteriota</taxon>
        <taxon>Fusobacteriia</taxon>
        <taxon>Fusobacteriales</taxon>
        <taxon>Fusobacteriaceae</taxon>
        <taxon>Fusobacterium</taxon>
    </lineage>
</organism>
<evidence type="ECO:0000256" key="3">
    <source>
        <dbReference type="ARBA" id="ARBA00022475"/>
    </source>
</evidence>
<accession>A0A377GY12</accession>
<evidence type="ECO:0000256" key="5">
    <source>
        <dbReference type="ARBA" id="ARBA00022741"/>
    </source>
</evidence>
<dbReference type="Proteomes" id="UP000255328">
    <property type="component" value="Unassembled WGS sequence"/>
</dbReference>
<dbReference type="AlphaFoldDB" id="A0A377GY12"/>
<keyword evidence="9" id="KW-0472">Membrane</keyword>
<keyword evidence="8" id="KW-0406">Ion transport</keyword>
<keyword evidence="2" id="KW-0813">Transport</keyword>
<dbReference type="SMART" id="SM00382">
    <property type="entry name" value="AAA"/>
    <property type="match status" value="1"/>
</dbReference>
<dbReference type="FunFam" id="3.40.50.300:FF:000134">
    <property type="entry name" value="Iron-enterobactin ABC transporter ATP-binding protein"/>
    <property type="match status" value="1"/>
</dbReference>
<sequence>MIEIKGLSKKYRSKYVVKDVTTEFPDGKITCIIGPNGAGKSTLLSMMSRLSTPDEGEVFIDGKSIKEWNKQELSKTLAILKQENNTNIRLTVYELVSFGRFPHSQGKLTVEDIRYIDEAIEYMNLEEFKDKYLDELSGGQRQRAYIAMVIAQNTKYILLDEPLNNLDMKNAVQMMRTFEKMVKDLNKTIIIVMHDINFTSVYSDYILAMKNGRLEHMDSCENIVVKDKLENLYEMEFDITKINNKSICVYF</sequence>
<evidence type="ECO:0000256" key="8">
    <source>
        <dbReference type="ARBA" id="ARBA00023065"/>
    </source>
</evidence>
<dbReference type="GO" id="GO:0005886">
    <property type="term" value="C:plasma membrane"/>
    <property type="evidence" value="ECO:0007669"/>
    <property type="project" value="UniProtKB-SubCell"/>
</dbReference>
<reference evidence="11 12" key="1">
    <citation type="submission" date="2018-06" db="EMBL/GenBank/DDBJ databases">
        <authorList>
            <consortium name="Pathogen Informatics"/>
            <person name="Doyle S."/>
        </authorList>
    </citation>
    <scope>NUCLEOTIDE SEQUENCE [LARGE SCALE GENOMIC DNA]</scope>
    <source>
        <strain evidence="11 12">NCTC10723</strain>
    </source>
</reference>
<dbReference type="PROSITE" id="PS50893">
    <property type="entry name" value="ABC_TRANSPORTER_2"/>
    <property type="match status" value="1"/>
</dbReference>
<dbReference type="Pfam" id="PF00005">
    <property type="entry name" value="ABC_tran"/>
    <property type="match status" value="1"/>
</dbReference>
<dbReference type="PANTHER" id="PTHR42771:SF3">
    <property type="entry name" value="PETROBACTIN IMPORT ATP-BINDING PROTEIN YCLP"/>
    <property type="match status" value="1"/>
</dbReference>
<dbReference type="CDD" id="cd03214">
    <property type="entry name" value="ABC_Iron-Siderophores_B12_Hemin"/>
    <property type="match status" value="1"/>
</dbReference>
<dbReference type="InterPro" id="IPR003593">
    <property type="entry name" value="AAA+_ATPase"/>
</dbReference>
<dbReference type="SUPFAM" id="SSF52540">
    <property type="entry name" value="P-loop containing nucleoside triphosphate hydrolases"/>
    <property type="match status" value="1"/>
</dbReference>
<evidence type="ECO:0000256" key="7">
    <source>
        <dbReference type="ARBA" id="ARBA00023004"/>
    </source>
</evidence>
<dbReference type="InterPro" id="IPR027417">
    <property type="entry name" value="P-loop_NTPase"/>
</dbReference>
<dbReference type="RefSeq" id="WP_115270147.1">
    <property type="nucleotide sequence ID" value="NZ_UGGU01000003.1"/>
</dbReference>
<evidence type="ECO:0000256" key="2">
    <source>
        <dbReference type="ARBA" id="ARBA00022448"/>
    </source>
</evidence>
<evidence type="ECO:0000256" key="1">
    <source>
        <dbReference type="ARBA" id="ARBA00004202"/>
    </source>
</evidence>
<dbReference type="EMBL" id="UGGU01000003">
    <property type="protein sequence ID" value="STO31652.1"/>
    <property type="molecule type" value="Genomic_DNA"/>
</dbReference>
<keyword evidence="3" id="KW-1003">Cell membrane</keyword>